<dbReference type="AlphaFoldDB" id="A0AAW0GLZ9"/>
<sequence>MTDVARPVREIIDVDLLDDNELAAANAQFRRLRRHLSSHAIHASGPAGPSHSREPIIVLDSDEEVEAAVSTPRRRRAVLRSPPPAPRGISPIPPVPPLRTHRITHRTSHRSSNRPAAASPVIIPNDRPYAFEANLGQSSRRHRSPPLNAGPAPRASSRSHHQPSMGLGGAIISMARGQAREARRRQQQPPPPAHSSFFGSFAGYISNRLGFFASRNLLEDLPLPYAPRAQVGETDWDAWPYLNPQLDLYGLGAAPKPAEPMYKSSYTHPAKLQPEFTSDFQPEEKKPDIISGSGTSGCDAIVISDDDDDELMGLGSASVEATESAVPSILVCAKCVDPLVLDSSGVCGITEEEKKNLRVWGLRCGHMLDGRCIHSIMRPPVPSLGDKRKADDELDASPSKRRHTRDSKWKGKGVALDSWEDPSIGHESPRFNGSMRSRLRPRHSRSDDHDQADHRPRHPLPTGPRRSKGKGRARKPVVLERHDWICPVSGCGRVHRSVRMSDADETVLGGWSMDPEQGAIALFV</sequence>
<proteinExistence type="predicted"/>
<feature type="region of interest" description="Disordered" evidence="1">
    <location>
        <begin position="137"/>
        <end position="196"/>
    </location>
</feature>
<evidence type="ECO:0000313" key="2">
    <source>
        <dbReference type="EMBL" id="KAK7690957.1"/>
    </source>
</evidence>
<keyword evidence="3" id="KW-1185">Reference proteome</keyword>
<feature type="compositionally biased region" description="Pro residues" evidence="1">
    <location>
        <begin position="81"/>
        <end position="97"/>
    </location>
</feature>
<feature type="compositionally biased region" description="Basic residues" evidence="1">
    <location>
        <begin position="99"/>
        <end position="112"/>
    </location>
</feature>
<feature type="region of interest" description="Disordered" evidence="1">
    <location>
        <begin position="376"/>
        <end position="475"/>
    </location>
</feature>
<organism evidence="2 3">
    <name type="scientific">Cerrena zonata</name>
    <dbReference type="NCBI Taxonomy" id="2478898"/>
    <lineage>
        <taxon>Eukaryota</taxon>
        <taxon>Fungi</taxon>
        <taxon>Dikarya</taxon>
        <taxon>Basidiomycota</taxon>
        <taxon>Agaricomycotina</taxon>
        <taxon>Agaricomycetes</taxon>
        <taxon>Polyporales</taxon>
        <taxon>Cerrenaceae</taxon>
        <taxon>Cerrena</taxon>
    </lineage>
</organism>
<feature type="compositionally biased region" description="Basic and acidic residues" evidence="1">
    <location>
        <begin position="444"/>
        <end position="454"/>
    </location>
</feature>
<accession>A0AAW0GLZ9</accession>
<name>A0AAW0GLZ9_9APHY</name>
<comment type="caution">
    <text evidence="2">The sequence shown here is derived from an EMBL/GenBank/DDBJ whole genome shotgun (WGS) entry which is preliminary data.</text>
</comment>
<reference evidence="2 3" key="1">
    <citation type="submission" date="2022-09" db="EMBL/GenBank/DDBJ databases">
        <authorList>
            <person name="Palmer J.M."/>
        </authorList>
    </citation>
    <scope>NUCLEOTIDE SEQUENCE [LARGE SCALE GENOMIC DNA]</scope>
    <source>
        <strain evidence="2 3">DSM 7382</strain>
    </source>
</reference>
<evidence type="ECO:0000256" key="1">
    <source>
        <dbReference type="SAM" id="MobiDB-lite"/>
    </source>
</evidence>
<dbReference type="EMBL" id="JASBNA010000006">
    <property type="protein sequence ID" value="KAK7690957.1"/>
    <property type="molecule type" value="Genomic_DNA"/>
</dbReference>
<gene>
    <name evidence="2" type="ORF">QCA50_006060</name>
</gene>
<feature type="region of interest" description="Disordered" evidence="1">
    <location>
        <begin position="67"/>
        <end position="125"/>
    </location>
</feature>
<feature type="compositionally biased region" description="Basic residues" evidence="1">
    <location>
        <begin position="465"/>
        <end position="475"/>
    </location>
</feature>
<protein>
    <submittedName>
        <fullName evidence="2">Uncharacterized protein</fullName>
    </submittedName>
</protein>
<evidence type="ECO:0000313" key="3">
    <source>
        <dbReference type="Proteomes" id="UP001385951"/>
    </source>
</evidence>
<dbReference type="Proteomes" id="UP001385951">
    <property type="component" value="Unassembled WGS sequence"/>
</dbReference>